<proteinExistence type="predicted"/>
<dbReference type="RefSeq" id="WP_369780170.1">
    <property type="nucleotide sequence ID" value="NZ_CP165727.1"/>
</dbReference>
<name>A0AB39YF81_9ACTN</name>
<evidence type="ECO:0000256" key="1">
    <source>
        <dbReference type="SAM" id="MobiDB-lite"/>
    </source>
</evidence>
<feature type="compositionally biased region" description="Polar residues" evidence="1">
    <location>
        <begin position="1"/>
        <end position="16"/>
    </location>
</feature>
<evidence type="ECO:0000313" key="3">
    <source>
        <dbReference type="EMBL" id="XDV68683.1"/>
    </source>
</evidence>
<dbReference type="Pfam" id="PF05899">
    <property type="entry name" value="Cupin_3"/>
    <property type="match status" value="1"/>
</dbReference>
<dbReference type="InterPro" id="IPR008579">
    <property type="entry name" value="UGlyAH_Cupin_dom"/>
</dbReference>
<accession>A0AB39YF81</accession>
<feature type="region of interest" description="Disordered" evidence="1">
    <location>
        <begin position="1"/>
        <end position="21"/>
    </location>
</feature>
<reference evidence="3" key="1">
    <citation type="submission" date="2024-08" db="EMBL/GenBank/DDBJ databases">
        <authorList>
            <person name="Yu S.T."/>
        </authorList>
    </citation>
    <scope>NUCLEOTIDE SEQUENCE</scope>
    <source>
        <strain evidence="3">R33</strain>
    </source>
</reference>
<feature type="domain" description="(S)-ureidoglycine aminohydrolase cupin" evidence="2">
    <location>
        <begin position="53"/>
        <end position="109"/>
    </location>
</feature>
<dbReference type="SUPFAM" id="SSF51182">
    <property type="entry name" value="RmlC-like cupins"/>
    <property type="match status" value="1"/>
</dbReference>
<dbReference type="AlphaFoldDB" id="A0AB39YF81"/>
<dbReference type="InterPro" id="IPR011051">
    <property type="entry name" value="RmlC_Cupin_sf"/>
</dbReference>
<gene>
    <name evidence="3" type="ORF">AB5J51_40365</name>
</gene>
<sequence>MTSTAGFASSSVTAQSWEPHVEDGRATGEVHWLVQSEDGTMSGLWRIGLEEGAEFPYKPEASDTFHAIEGEAELETPDGEKIELVAGGIYSFPAGFTATWRTRSPFLKFFVVA</sequence>
<evidence type="ECO:0000259" key="2">
    <source>
        <dbReference type="Pfam" id="PF05899"/>
    </source>
</evidence>
<organism evidence="3">
    <name type="scientific">Streptomyces sp. R33</name>
    <dbReference type="NCBI Taxonomy" id="3238629"/>
    <lineage>
        <taxon>Bacteria</taxon>
        <taxon>Bacillati</taxon>
        <taxon>Actinomycetota</taxon>
        <taxon>Actinomycetes</taxon>
        <taxon>Kitasatosporales</taxon>
        <taxon>Streptomycetaceae</taxon>
        <taxon>Streptomyces</taxon>
    </lineage>
</organism>
<dbReference type="EMBL" id="CP165727">
    <property type="protein sequence ID" value="XDV68683.1"/>
    <property type="molecule type" value="Genomic_DNA"/>
</dbReference>
<dbReference type="InterPro" id="IPR014710">
    <property type="entry name" value="RmlC-like_jellyroll"/>
</dbReference>
<protein>
    <submittedName>
        <fullName evidence="3">Cupin domain-containing protein</fullName>
    </submittedName>
</protein>
<dbReference type="Gene3D" id="2.60.120.10">
    <property type="entry name" value="Jelly Rolls"/>
    <property type="match status" value="1"/>
</dbReference>